<evidence type="ECO:0000256" key="6">
    <source>
        <dbReference type="ARBA" id="ARBA00022840"/>
    </source>
</evidence>
<evidence type="ECO:0000256" key="7">
    <source>
        <dbReference type="ARBA" id="ARBA00023136"/>
    </source>
</evidence>
<evidence type="ECO:0000256" key="3">
    <source>
        <dbReference type="ARBA" id="ARBA00022448"/>
    </source>
</evidence>
<name>A0A9D9DG83_9FIRM</name>
<keyword evidence="7" id="KW-0472">Membrane</keyword>
<proteinExistence type="inferred from homology"/>
<comment type="subcellular location">
    <subcellularLocation>
        <location evidence="1">Cell membrane</location>
        <topology evidence="1">Peripheral membrane protein</topology>
    </subcellularLocation>
</comment>
<dbReference type="SMART" id="SM00382">
    <property type="entry name" value="AAA"/>
    <property type="match status" value="1"/>
</dbReference>
<dbReference type="Proteomes" id="UP000823634">
    <property type="component" value="Unassembled WGS sequence"/>
</dbReference>
<keyword evidence="8" id="KW-0175">Coiled coil</keyword>
<sequence length="620" mass="70168">MVHAVRGVSFDLHKEETLCIVGESGSGKSVTNKTIMGILPKSARIESGSIIYEGEDLTQISEDEFHNIRGTKIGMIFQDPLSSLNPIMRIGKQITEVMLINGHHLQNYFKELTNEEYIKLKNDERLLVLAKNAFKQKKADIAKRRKNAMKLAKDSESEFDPTPFIDELNRTKSDFESRKNELKSTIAEDKKAYNVAKKEAKIKVKARKAEWVVEHKTNLKPILRSFFDMKETKKAIADIKAENARYKAYKSDPKNDVKEDDLIDLYASLVNSSLNAFKDAKAELENAKKALNGSSESKVAYNSAKLAYRDAKKTYDSACKDAKAKVYQKKFGARDEHRAILKPLVSRLLHFPDFSDAYERFLLEHRRYLSKHRVTHREAKERALKIMAEVGIPQPERRFYQYPFEFSGGMRQRIVIAIALTAHPDILICDEPTTALDVTIQAQILELINELKAKHHMSVIFITHDLGVVANMADRVAVMYAGKIVEYGKAEEVFYKPAHPYTWALLSSIPDVDSKEKLEAIPGTPPNMLFPPKGDAFALRSKYAMGIDFKEEPPMFELSPTHYAATWLLDPRSPKTEMPTIVSTRIKNSLSKAKKASTRKPAAAKKEAKADELAKEGGEK</sequence>
<evidence type="ECO:0000256" key="5">
    <source>
        <dbReference type="ARBA" id="ARBA00022741"/>
    </source>
</evidence>
<feature type="compositionally biased region" description="Basic and acidic residues" evidence="9">
    <location>
        <begin position="604"/>
        <end position="620"/>
    </location>
</feature>
<feature type="coiled-coil region" evidence="8">
    <location>
        <begin position="165"/>
        <end position="199"/>
    </location>
</feature>
<evidence type="ECO:0000313" key="12">
    <source>
        <dbReference type="Proteomes" id="UP000823634"/>
    </source>
</evidence>
<evidence type="ECO:0000256" key="1">
    <source>
        <dbReference type="ARBA" id="ARBA00004202"/>
    </source>
</evidence>
<keyword evidence="3" id="KW-0813">Transport</keyword>
<evidence type="ECO:0000259" key="10">
    <source>
        <dbReference type="PROSITE" id="PS50893"/>
    </source>
</evidence>
<dbReference type="NCBIfam" id="TIGR01727">
    <property type="entry name" value="oligo_HPY"/>
    <property type="match status" value="1"/>
</dbReference>
<comment type="caution">
    <text evidence="11">The sequence shown here is derived from an EMBL/GenBank/DDBJ whole genome shotgun (WGS) entry which is preliminary data.</text>
</comment>
<feature type="coiled-coil region" evidence="8">
    <location>
        <begin position="270"/>
        <end position="297"/>
    </location>
</feature>
<dbReference type="AlphaFoldDB" id="A0A9D9DG83"/>
<keyword evidence="5" id="KW-0547">Nucleotide-binding</keyword>
<dbReference type="PANTHER" id="PTHR43297">
    <property type="entry name" value="OLIGOPEPTIDE TRANSPORT ATP-BINDING PROTEIN APPD"/>
    <property type="match status" value="1"/>
</dbReference>
<dbReference type="InterPro" id="IPR003439">
    <property type="entry name" value="ABC_transporter-like_ATP-bd"/>
</dbReference>
<reference evidence="11" key="1">
    <citation type="submission" date="2020-10" db="EMBL/GenBank/DDBJ databases">
        <authorList>
            <person name="Gilroy R."/>
        </authorList>
    </citation>
    <scope>NUCLEOTIDE SEQUENCE</scope>
    <source>
        <strain evidence="11">17113</strain>
    </source>
</reference>
<gene>
    <name evidence="11" type="ORF">IAC61_01680</name>
</gene>
<dbReference type="InterPro" id="IPR050388">
    <property type="entry name" value="ABC_Ni/Peptide_Import"/>
</dbReference>
<dbReference type="GO" id="GO:0015833">
    <property type="term" value="P:peptide transport"/>
    <property type="evidence" value="ECO:0007669"/>
    <property type="project" value="InterPro"/>
</dbReference>
<dbReference type="EMBL" id="JADINA010000012">
    <property type="protein sequence ID" value="MBO8426013.1"/>
    <property type="molecule type" value="Genomic_DNA"/>
</dbReference>
<evidence type="ECO:0000256" key="4">
    <source>
        <dbReference type="ARBA" id="ARBA00022475"/>
    </source>
</evidence>
<dbReference type="Gene3D" id="3.40.50.300">
    <property type="entry name" value="P-loop containing nucleotide triphosphate hydrolases"/>
    <property type="match status" value="2"/>
</dbReference>
<dbReference type="InterPro" id="IPR017871">
    <property type="entry name" value="ABC_transporter-like_CS"/>
</dbReference>
<organism evidence="11 12">
    <name type="scientific">Candidatus Alloenteromonas pullistercoris</name>
    <dbReference type="NCBI Taxonomy" id="2840785"/>
    <lineage>
        <taxon>Bacteria</taxon>
        <taxon>Bacillati</taxon>
        <taxon>Bacillota</taxon>
        <taxon>Bacillota incertae sedis</taxon>
        <taxon>Candidatus Alloenteromonas</taxon>
    </lineage>
</organism>
<dbReference type="PANTHER" id="PTHR43297:SF2">
    <property type="entry name" value="DIPEPTIDE TRANSPORT ATP-BINDING PROTEIN DPPD"/>
    <property type="match status" value="1"/>
</dbReference>
<protein>
    <submittedName>
        <fullName evidence="11">ATP-binding cassette domain-containing protein</fullName>
    </submittedName>
</protein>
<evidence type="ECO:0000256" key="9">
    <source>
        <dbReference type="SAM" id="MobiDB-lite"/>
    </source>
</evidence>
<dbReference type="PROSITE" id="PS50893">
    <property type="entry name" value="ABC_TRANSPORTER_2"/>
    <property type="match status" value="1"/>
</dbReference>
<dbReference type="GO" id="GO:0005886">
    <property type="term" value="C:plasma membrane"/>
    <property type="evidence" value="ECO:0007669"/>
    <property type="project" value="UniProtKB-SubCell"/>
</dbReference>
<dbReference type="Pfam" id="PF08352">
    <property type="entry name" value="oligo_HPY"/>
    <property type="match status" value="1"/>
</dbReference>
<dbReference type="InterPro" id="IPR003593">
    <property type="entry name" value="AAA+_ATPase"/>
</dbReference>
<dbReference type="PROSITE" id="PS00211">
    <property type="entry name" value="ABC_TRANSPORTER_1"/>
    <property type="match status" value="1"/>
</dbReference>
<dbReference type="GO" id="GO:0016887">
    <property type="term" value="F:ATP hydrolysis activity"/>
    <property type="evidence" value="ECO:0007669"/>
    <property type="project" value="InterPro"/>
</dbReference>
<evidence type="ECO:0000313" key="11">
    <source>
        <dbReference type="EMBL" id="MBO8426013.1"/>
    </source>
</evidence>
<dbReference type="SUPFAM" id="SSF52540">
    <property type="entry name" value="P-loop containing nucleoside triphosphate hydrolases"/>
    <property type="match status" value="1"/>
</dbReference>
<dbReference type="InterPro" id="IPR027417">
    <property type="entry name" value="P-loop_NTPase"/>
</dbReference>
<keyword evidence="4" id="KW-1003">Cell membrane</keyword>
<dbReference type="InterPro" id="IPR013563">
    <property type="entry name" value="Oligopep_ABC_C"/>
</dbReference>
<feature type="domain" description="ABC transporter" evidence="10">
    <location>
        <begin position="239"/>
        <end position="506"/>
    </location>
</feature>
<dbReference type="Pfam" id="PF00005">
    <property type="entry name" value="ABC_tran"/>
    <property type="match status" value="2"/>
</dbReference>
<dbReference type="GO" id="GO:0005524">
    <property type="term" value="F:ATP binding"/>
    <property type="evidence" value="ECO:0007669"/>
    <property type="project" value="UniProtKB-KW"/>
</dbReference>
<comment type="similarity">
    <text evidence="2">Belongs to the ABC transporter superfamily.</text>
</comment>
<evidence type="ECO:0000256" key="8">
    <source>
        <dbReference type="SAM" id="Coils"/>
    </source>
</evidence>
<reference evidence="11" key="2">
    <citation type="journal article" date="2021" name="PeerJ">
        <title>Extensive microbial diversity within the chicken gut microbiome revealed by metagenomics and culture.</title>
        <authorList>
            <person name="Gilroy R."/>
            <person name="Ravi A."/>
            <person name="Getino M."/>
            <person name="Pursley I."/>
            <person name="Horton D.L."/>
            <person name="Alikhan N.F."/>
            <person name="Baker D."/>
            <person name="Gharbi K."/>
            <person name="Hall N."/>
            <person name="Watson M."/>
            <person name="Adriaenssens E.M."/>
            <person name="Foster-Nyarko E."/>
            <person name="Jarju S."/>
            <person name="Secka A."/>
            <person name="Antonio M."/>
            <person name="Oren A."/>
            <person name="Chaudhuri R.R."/>
            <person name="La Ragione R."/>
            <person name="Hildebrand F."/>
            <person name="Pallen M.J."/>
        </authorList>
    </citation>
    <scope>NUCLEOTIDE SEQUENCE</scope>
    <source>
        <strain evidence="11">17113</strain>
    </source>
</reference>
<evidence type="ECO:0000256" key="2">
    <source>
        <dbReference type="ARBA" id="ARBA00005417"/>
    </source>
</evidence>
<feature type="region of interest" description="Disordered" evidence="9">
    <location>
        <begin position="585"/>
        <end position="620"/>
    </location>
</feature>
<keyword evidence="6 11" id="KW-0067">ATP-binding</keyword>
<accession>A0A9D9DG83</accession>